<accession>A0ABW6P4Z4</accession>
<evidence type="ECO:0000313" key="3">
    <source>
        <dbReference type="Proteomes" id="UP001601442"/>
    </source>
</evidence>
<sequence>MPRSCCSCTGTAAAGLSVTEISTAIHGDPDHAVAIRAELSRLRRILGSVIDSRPYRISAAVEFTVELGDTLTDDAFRRGAGASPEKDAFRGRPQG</sequence>
<feature type="region of interest" description="Disordered" evidence="1">
    <location>
        <begin position="76"/>
        <end position="95"/>
    </location>
</feature>
<gene>
    <name evidence="2" type="ORF">ACFYU5_18320</name>
</gene>
<organism evidence="2 3">
    <name type="scientific">Nocardia aobensis</name>
    <dbReference type="NCBI Taxonomy" id="257277"/>
    <lineage>
        <taxon>Bacteria</taxon>
        <taxon>Bacillati</taxon>
        <taxon>Actinomycetota</taxon>
        <taxon>Actinomycetes</taxon>
        <taxon>Mycobacteriales</taxon>
        <taxon>Nocardiaceae</taxon>
        <taxon>Nocardia</taxon>
    </lineage>
</organism>
<name>A0ABW6P4Z4_9NOCA</name>
<comment type="caution">
    <text evidence="2">The sequence shown here is derived from an EMBL/GenBank/DDBJ whole genome shotgun (WGS) entry which is preliminary data.</text>
</comment>
<dbReference type="Proteomes" id="UP001601442">
    <property type="component" value="Unassembled WGS sequence"/>
</dbReference>
<protein>
    <submittedName>
        <fullName evidence="2">Uncharacterized protein</fullName>
    </submittedName>
</protein>
<reference evidence="2 3" key="1">
    <citation type="submission" date="2024-10" db="EMBL/GenBank/DDBJ databases">
        <title>The Natural Products Discovery Center: Release of the First 8490 Sequenced Strains for Exploring Actinobacteria Biosynthetic Diversity.</title>
        <authorList>
            <person name="Kalkreuter E."/>
            <person name="Kautsar S.A."/>
            <person name="Yang D."/>
            <person name="Bader C.D."/>
            <person name="Teijaro C.N."/>
            <person name="Fluegel L."/>
            <person name="Davis C.M."/>
            <person name="Simpson J.R."/>
            <person name="Lauterbach L."/>
            <person name="Steele A.D."/>
            <person name="Gui C."/>
            <person name="Meng S."/>
            <person name="Li G."/>
            <person name="Viehrig K."/>
            <person name="Ye F."/>
            <person name="Su P."/>
            <person name="Kiefer A.F."/>
            <person name="Nichols A."/>
            <person name="Cepeda A.J."/>
            <person name="Yan W."/>
            <person name="Fan B."/>
            <person name="Jiang Y."/>
            <person name="Adhikari A."/>
            <person name="Zheng C.-J."/>
            <person name="Schuster L."/>
            <person name="Cowan T.M."/>
            <person name="Smanski M.J."/>
            <person name="Chevrette M.G."/>
            <person name="De Carvalho L.P.S."/>
            <person name="Shen B."/>
        </authorList>
    </citation>
    <scope>NUCLEOTIDE SEQUENCE [LARGE SCALE GENOMIC DNA]</scope>
    <source>
        <strain evidence="2 3">NPDC004119</strain>
    </source>
</reference>
<dbReference type="EMBL" id="JBIAMT010000003">
    <property type="protein sequence ID" value="MFF0498370.1"/>
    <property type="molecule type" value="Genomic_DNA"/>
</dbReference>
<dbReference type="RefSeq" id="WP_387395715.1">
    <property type="nucleotide sequence ID" value="NZ_JBIAMT010000003.1"/>
</dbReference>
<feature type="compositionally biased region" description="Basic and acidic residues" evidence="1">
    <location>
        <begin position="84"/>
        <end position="95"/>
    </location>
</feature>
<evidence type="ECO:0000256" key="1">
    <source>
        <dbReference type="SAM" id="MobiDB-lite"/>
    </source>
</evidence>
<keyword evidence="3" id="KW-1185">Reference proteome</keyword>
<proteinExistence type="predicted"/>
<evidence type="ECO:0000313" key="2">
    <source>
        <dbReference type="EMBL" id="MFF0498370.1"/>
    </source>
</evidence>